<dbReference type="GO" id="GO:0032259">
    <property type="term" value="P:methylation"/>
    <property type="evidence" value="ECO:0007669"/>
    <property type="project" value="UniProtKB-KW"/>
</dbReference>
<dbReference type="GO" id="GO:0005886">
    <property type="term" value="C:plasma membrane"/>
    <property type="evidence" value="ECO:0007669"/>
    <property type="project" value="TreeGrafter"/>
</dbReference>
<dbReference type="GO" id="GO:0008168">
    <property type="term" value="F:methyltransferase activity"/>
    <property type="evidence" value="ECO:0007669"/>
    <property type="project" value="UniProtKB-KW"/>
</dbReference>
<gene>
    <name evidence="3" type="ORF">P0Y49_09040</name>
</gene>
<dbReference type="Proteomes" id="UP001214530">
    <property type="component" value="Chromosome"/>
</dbReference>
<dbReference type="GO" id="GO:0071770">
    <property type="term" value="P:DIM/DIP cell wall layer assembly"/>
    <property type="evidence" value="ECO:0007669"/>
    <property type="project" value="TreeGrafter"/>
</dbReference>
<sequence>MILKRTLRQILPDFVKSNIRTLIRTKELKEFNLLKGVDCFTENLMPKKNTSLSDIFNSDEIRTFWEESKKEIDIFNVPNGSGGVNPGDRRAIYYLINKFRPTSVLEIGTHIGASTINIAAALFKNQKMDGNPVNFTTLDIRDVNSTSEKPWIEYGTKYAPIQMINELNYGEIVSFVTGNSLKYLENSRERFDFIFLDGDHSAATVYKEIPLALKSLKKNGIILLHDYYPDGKPLWSDNFTISGPYLATERLIKEGADLVVLPLGALQWPTKFNSNITSLALLMRKN</sequence>
<organism evidence="3 4">
    <name type="scientific">Candidatus Pedobacter colombiensis</name>
    <dbReference type="NCBI Taxonomy" id="3121371"/>
    <lineage>
        <taxon>Bacteria</taxon>
        <taxon>Pseudomonadati</taxon>
        <taxon>Bacteroidota</taxon>
        <taxon>Sphingobacteriia</taxon>
        <taxon>Sphingobacteriales</taxon>
        <taxon>Sphingobacteriaceae</taxon>
        <taxon>Pedobacter</taxon>
    </lineage>
</organism>
<dbReference type="AlphaFoldDB" id="A0AAJ6B9A2"/>
<protein>
    <submittedName>
        <fullName evidence="3">Class I SAM-dependent methyltransferase</fullName>
    </submittedName>
</protein>
<dbReference type="SUPFAM" id="SSF53335">
    <property type="entry name" value="S-adenosyl-L-methionine-dependent methyltransferases"/>
    <property type="match status" value="1"/>
</dbReference>
<evidence type="ECO:0000313" key="4">
    <source>
        <dbReference type="Proteomes" id="UP001214530"/>
    </source>
</evidence>
<dbReference type="Gene3D" id="3.40.50.150">
    <property type="entry name" value="Vaccinia Virus protein VP39"/>
    <property type="match status" value="1"/>
</dbReference>
<dbReference type="InterPro" id="IPR029063">
    <property type="entry name" value="SAM-dependent_MTases_sf"/>
</dbReference>
<dbReference type="CDD" id="cd02440">
    <property type="entry name" value="AdoMet_MTases"/>
    <property type="match status" value="1"/>
</dbReference>
<proteinExistence type="predicted"/>
<keyword evidence="1 3" id="KW-0489">Methyltransferase</keyword>
<dbReference type="PANTHER" id="PTHR40048:SF1">
    <property type="entry name" value="RHAMNOSYL O-METHYLTRANSFERASE"/>
    <property type="match status" value="1"/>
</dbReference>
<accession>A0AAJ6B9A2</accession>
<evidence type="ECO:0000256" key="1">
    <source>
        <dbReference type="ARBA" id="ARBA00022603"/>
    </source>
</evidence>
<name>A0AAJ6B9A2_9SPHI</name>
<dbReference type="EMBL" id="CP119313">
    <property type="protein sequence ID" value="WEK21286.1"/>
    <property type="molecule type" value="Genomic_DNA"/>
</dbReference>
<keyword evidence="2" id="KW-0808">Transferase</keyword>
<dbReference type="PANTHER" id="PTHR40048">
    <property type="entry name" value="RHAMNOSYL O-METHYLTRANSFERASE"/>
    <property type="match status" value="1"/>
</dbReference>
<dbReference type="Pfam" id="PF13578">
    <property type="entry name" value="Methyltransf_24"/>
    <property type="match status" value="1"/>
</dbReference>
<evidence type="ECO:0000313" key="3">
    <source>
        <dbReference type="EMBL" id="WEK21286.1"/>
    </source>
</evidence>
<reference evidence="3" key="1">
    <citation type="submission" date="2023-03" db="EMBL/GenBank/DDBJ databases">
        <title>Andean soil-derived lignocellulolytic bacterial consortium as a source of novel taxa and putative plastic-active enzymes.</title>
        <authorList>
            <person name="Diaz-Garcia L."/>
            <person name="Chuvochina M."/>
            <person name="Feuerriegel G."/>
            <person name="Bunk B."/>
            <person name="Sproer C."/>
            <person name="Streit W.R."/>
            <person name="Rodriguez L.M."/>
            <person name="Overmann J."/>
            <person name="Jimenez D.J."/>
        </authorList>
    </citation>
    <scope>NUCLEOTIDE SEQUENCE</scope>
    <source>
        <strain evidence="3">MAG 3858</strain>
    </source>
</reference>
<evidence type="ECO:0000256" key="2">
    <source>
        <dbReference type="ARBA" id="ARBA00022679"/>
    </source>
</evidence>